<dbReference type="GO" id="GO:0043139">
    <property type="term" value="F:5'-3' DNA helicase activity"/>
    <property type="evidence" value="ECO:0007669"/>
    <property type="project" value="TreeGrafter"/>
</dbReference>
<evidence type="ECO:0000256" key="4">
    <source>
        <dbReference type="ARBA" id="ARBA00022840"/>
    </source>
</evidence>
<gene>
    <name evidence="8" type="ORF">OJAG_29920</name>
</gene>
<protein>
    <submittedName>
        <fullName evidence="8">Uncharacterized protein</fullName>
    </submittedName>
</protein>
<feature type="region of interest" description="Disordered" evidence="5">
    <location>
        <begin position="878"/>
        <end position="898"/>
    </location>
</feature>
<dbReference type="OrthoDB" id="9757917at2"/>
<dbReference type="InterPro" id="IPR041679">
    <property type="entry name" value="DNA2/NAM7-like_C"/>
</dbReference>
<feature type="domain" description="YprB ribonuclease H-like" evidence="7">
    <location>
        <begin position="411"/>
        <end position="608"/>
    </location>
</feature>
<dbReference type="PANTHER" id="PTHR43788:SF8">
    <property type="entry name" value="DNA-BINDING PROTEIN SMUBP-2"/>
    <property type="match status" value="1"/>
</dbReference>
<evidence type="ECO:0000259" key="6">
    <source>
        <dbReference type="Pfam" id="PF13087"/>
    </source>
</evidence>
<dbReference type="EMBL" id="LRIE01000080">
    <property type="protein sequence ID" value="KZM34428.1"/>
    <property type="molecule type" value="Genomic_DNA"/>
</dbReference>
<keyword evidence="3" id="KW-0347">Helicase</keyword>
<dbReference type="Gene3D" id="3.40.50.300">
    <property type="entry name" value="P-loop containing nucleotide triphosphate hydrolases"/>
    <property type="match status" value="2"/>
</dbReference>
<evidence type="ECO:0000259" key="7">
    <source>
        <dbReference type="Pfam" id="PF13482"/>
    </source>
</evidence>
<name>A0A161YF04_9CELL</name>
<dbReference type="InterPro" id="IPR038720">
    <property type="entry name" value="YprB_RNase_H-like_dom"/>
</dbReference>
<keyword evidence="2" id="KW-0378">Hydrolase</keyword>
<dbReference type="NCBIfam" id="TIGR03491">
    <property type="entry name" value="TM0106 family RecB-like putative nuclease"/>
    <property type="match status" value="1"/>
</dbReference>
<dbReference type="SUPFAM" id="SSF53098">
    <property type="entry name" value="Ribonuclease H-like"/>
    <property type="match status" value="1"/>
</dbReference>
<dbReference type="InterPro" id="IPR047187">
    <property type="entry name" value="SF1_C_Upf1"/>
</dbReference>
<dbReference type="GO" id="GO:0005524">
    <property type="term" value="F:ATP binding"/>
    <property type="evidence" value="ECO:0007669"/>
    <property type="project" value="UniProtKB-KW"/>
</dbReference>
<dbReference type="InterPro" id="IPR012337">
    <property type="entry name" value="RNaseH-like_sf"/>
</dbReference>
<dbReference type="Proteomes" id="UP000076447">
    <property type="component" value="Unassembled WGS sequence"/>
</dbReference>
<organism evidence="8 9">
    <name type="scientific">Oerskovia enterophila</name>
    <dbReference type="NCBI Taxonomy" id="43678"/>
    <lineage>
        <taxon>Bacteria</taxon>
        <taxon>Bacillati</taxon>
        <taxon>Actinomycetota</taxon>
        <taxon>Actinomycetes</taxon>
        <taxon>Micrococcales</taxon>
        <taxon>Cellulomonadaceae</taxon>
        <taxon>Oerskovia</taxon>
    </lineage>
</organism>
<evidence type="ECO:0000256" key="5">
    <source>
        <dbReference type="SAM" id="MobiDB-lite"/>
    </source>
</evidence>
<dbReference type="PANTHER" id="PTHR43788">
    <property type="entry name" value="DNA2/NAM7 HELICASE FAMILY MEMBER"/>
    <property type="match status" value="1"/>
</dbReference>
<dbReference type="SUPFAM" id="SSF52540">
    <property type="entry name" value="P-loop containing nucleoside triphosphate hydrolases"/>
    <property type="match status" value="1"/>
</dbReference>
<comment type="caution">
    <text evidence="8">The sequence shown here is derived from an EMBL/GenBank/DDBJ whole genome shotgun (WGS) entry which is preliminary data.</text>
</comment>
<dbReference type="InterPro" id="IPR050534">
    <property type="entry name" value="Coronavir_polyprotein_1ab"/>
</dbReference>
<evidence type="ECO:0000256" key="2">
    <source>
        <dbReference type="ARBA" id="ARBA00022801"/>
    </source>
</evidence>
<proteinExistence type="predicted"/>
<reference evidence="8 9" key="1">
    <citation type="submission" date="2016-01" db="EMBL/GenBank/DDBJ databases">
        <title>Genome sequence of Oerskovia enterophila VJag, an agar and cellulose degrading bacterium.</title>
        <authorList>
            <person name="Poehlein A."/>
            <person name="Jag V."/>
            <person name="Bengelsdorf F."/>
            <person name="Duerre P."/>
            <person name="Daniel R."/>
        </authorList>
    </citation>
    <scope>NUCLEOTIDE SEQUENCE [LARGE SCALE GENOMIC DNA]</scope>
    <source>
        <strain evidence="8 9">VJag</strain>
    </source>
</reference>
<dbReference type="CDD" id="cd17934">
    <property type="entry name" value="DEXXQc_Upf1-like"/>
    <property type="match status" value="1"/>
</dbReference>
<dbReference type="Pfam" id="PF13482">
    <property type="entry name" value="RNase_H_2"/>
    <property type="match status" value="1"/>
</dbReference>
<dbReference type="PATRIC" id="fig|43678.3.peg.3134"/>
<keyword evidence="1" id="KW-0547">Nucleotide-binding</keyword>
<evidence type="ECO:0000313" key="9">
    <source>
        <dbReference type="Proteomes" id="UP000076447"/>
    </source>
</evidence>
<feature type="region of interest" description="Disordered" evidence="5">
    <location>
        <begin position="355"/>
        <end position="385"/>
    </location>
</feature>
<feature type="domain" description="DNA2/NAM7 helicase-like C-terminal" evidence="6">
    <location>
        <begin position="1122"/>
        <end position="1306"/>
    </location>
</feature>
<sequence length="1338" mass="142554">MFLMDQQDPSAGELLVFSASDLVAASECEYRLLRTLDEKTGRAARGAVEVDDMLERTATLGDVHEQHVLAELVDLVGADAVREIPVPRTVRREDLVAAHAATLAALRDGVEVVYQGSFFDGRFHGRADFLIRTDSRAAHVPLLPAGPTTSGTLGGPGAPGAAGPVYAVYDAKLARRAKVPALLQLAAYADQLLAAGVGTSPVLHLILGTRAVTDHRLADVLPVFRERRAELLHLLDAHRAAGERVRWDAPGLRQCGTCGFCAQQVEEHDDLLRVAGLRSTQRVRLRAGGITTMTQLASATTPPRGLAARTFETLRVQARLQAGLVDVLADGGEVPGLGPGPSGSVTWSTRAATGVGDLDASSPRSTSGEGAVAHGAEDAPGGAGTEQHTLSYVVVDPAPLRALPPPDPGDVFFDFEGDPLWSVTDPATGDITWNIDYLFGLVERPGTSGEVPPFHAFWAHDLEQEKQALVDFVDYLAKRRAQYPGLHVYHYASYEKTHLLSIAARHGVYEQEVDDLLRQGVLVDLYATVRHSLKVSAPSYSIKKLEPLYMGDQLRGGDVTDAAASVVAYATWCAARDAGDDEEAARLLRGIADYNEYDCLSTLRLHEFLLGLAGRTAPATSDVRTTPPAGNGWEDDLPPALELSDAEVARRAKRAEAEQVELDVRGLAGGVDGRSGAGRTDDEEAVALLGAGVGYYWREAKPFWQEYFSRLKDPVDEWQTPRSYFVVERAEMIEDWARATPRSNPSRRLRLFGELPDGTELKAGYEGATALFEGPAPDGIEPAHGAVRWSTGSVRVHGVERGRLASGREVDVLDVRMPVPKGAATHDALPMALTVGQVLPTPQQEASIRALATLVQGQNPAGVEAPLVLPDHPALDLLRRRPPRTRSGGPLPALSDGPERYIDAVTDAVRDLDGSYLGVQGPPGTGKTHLASKVIGRLVAEGWRVGVVAQSHDVVENVLAGVITKGGVAADRVGKKASGPKGRDVSRVGRDVGSGLADDVAAADLPEGSRLVPWRLVDSAQTSAFVAEGPGVIGGTAWDFAHVERFGDGELDLLVIDEAGQFSLANTVAVSRAAQRLLLLGDPQQLPQVSQGQHPEPVDQSALGWLTRAGGGHDVLPPEFGYFLARSWRMHPALCDAVSELAYEGLLHAEAAAGERLLVGVEPGVHVVEVEHAGNAVSSVEEAHEIVRQVQALLGTTWYPGGRGGGAAGSHGGAAAGSRLLDQHDFVVVAPYNAQVWTVRHALQAAGLGDVRVGTVDKFQGKEAPVAIVSMTASAREDVPRGMEFLLSRNRVNVAVSRGQWCAVVVRSHRLTDYLPQHPEELAELGAFIGLCQSGAAR</sequence>
<dbReference type="Pfam" id="PF13087">
    <property type="entry name" value="AAA_12"/>
    <property type="match status" value="1"/>
</dbReference>
<dbReference type="InterPro" id="IPR019993">
    <property type="entry name" value="RecB_nuclease_TM0106_put"/>
</dbReference>
<dbReference type="Pfam" id="PF13604">
    <property type="entry name" value="AAA_30"/>
    <property type="match status" value="1"/>
</dbReference>
<dbReference type="CDD" id="cd18808">
    <property type="entry name" value="SF1_C_Upf1"/>
    <property type="match status" value="1"/>
</dbReference>
<dbReference type="GO" id="GO:0016787">
    <property type="term" value="F:hydrolase activity"/>
    <property type="evidence" value="ECO:0007669"/>
    <property type="project" value="UniProtKB-KW"/>
</dbReference>
<accession>A0A161YF04</accession>
<keyword evidence="4" id="KW-0067">ATP-binding</keyword>
<dbReference type="InterPro" id="IPR027417">
    <property type="entry name" value="P-loop_NTPase"/>
</dbReference>
<evidence type="ECO:0000256" key="3">
    <source>
        <dbReference type="ARBA" id="ARBA00022806"/>
    </source>
</evidence>
<dbReference type="STRING" id="43678.OJAG_29920"/>
<evidence type="ECO:0000256" key="1">
    <source>
        <dbReference type="ARBA" id="ARBA00022741"/>
    </source>
</evidence>
<evidence type="ECO:0000313" key="8">
    <source>
        <dbReference type="EMBL" id="KZM34428.1"/>
    </source>
</evidence>